<keyword evidence="3" id="KW-1185">Reference proteome</keyword>
<accession>A0A811U9P3</accession>
<organism evidence="2 3">
    <name type="scientific">Ceratitis capitata</name>
    <name type="common">Mediterranean fruit fly</name>
    <name type="synonym">Tephritis capitata</name>
    <dbReference type="NCBI Taxonomy" id="7213"/>
    <lineage>
        <taxon>Eukaryota</taxon>
        <taxon>Metazoa</taxon>
        <taxon>Ecdysozoa</taxon>
        <taxon>Arthropoda</taxon>
        <taxon>Hexapoda</taxon>
        <taxon>Insecta</taxon>
        <taxon>Pterygota</taxon>
        <taxon>Neoptera</taxon>
        <taxon>Endopterygota</taxon>
        <taxon>Diptera</taxon>
        <taxon>Brachycera</taxon>
        <taxon>Muscomorpha</taxon>
        <taxon>Tephritoidea</taxon>
        <taxon>Tephritidae</taxon>
        <taxon>Ceratitis</taxon>
        <taxon>Ceratitis</taxon>
    </lineage>
</organism>
<dbReference type="Proteomes" id="UP000606786">
    <property type="component" value="Unassembled WGS sequence"/>
</dbReference>
<feature type="region of interest" description="Disordered" evidence="1">
    <location>
        <begin position="140"/>
        <end position="163"/>
    </location>
</feature>
<protein>
    <submittedName>
        <fullName evidence="2">(Mediterranean fruit fly) hypothetical protein</fullName>
    </submittedName>
</protein>
<feature type="compositionally biased region" description="Basic and acidic residues" evidence="1">
    <location>
        <begin position="144"/>
        <end position="163"/>
    </location>
</feature>
<evidence type="ECO:0000313" key="3">
    <source>
        <dbReference type="Proteomes" id="UP000606786"/>
    </source>
</evidence>
<comment type="caution">
    <text evidence="2">The sequence shown here is derived from an EMBL/GenBank/DDBJ whole genome shotgun (WGS) entry which is preliminary data.</text>
</comment>
<dbReference type="EMBL" id="CAJHJT010000001">
    <property type="protein sequence ID" value="CAD6995220.1"/>
    <property type="molecule type" value="Genomic_DNA"/>
</dbReference>
<name>A0A811U9P3_CERCA</name>
<proteinExistence type="predicted"/>
<sequence>MRSPSGFSTTVQLFENTKNDIHNSLNPLTCNSREKALNVNKANAAELCGVDLSAPCIGGAHTKNVNGFDLRASSGNKVHTAQQRQSRRADVVQQQIILSIGECRVLLQQRVLAALTAYIYRILFQSIAAKASNAIGAAVAPKDGPADDNNHNNNDAADKRYEQ</sequence>
<dbReference type="AlphaFoldDB" id="A0A811U9P3"/>
<evidence type="ECO:0000313" key="2">
    <source>
        <dbReference type="EMBL" id="CAD6995220.1"/>
    </source>
</evidence>
<evidence type="ECO:0000256" key="1">
    <source>
        <dbReference type="SAM" id="MobiDB-lite"/>
    </source>
</evidence>
<gene>
    <name evidence="2" type="ORF">CCAP1982_LOCUS3939</name>
</gene>
<reference evidence="2" key="1">
    <citation type="submission" date="2020-11" db="EMBL/GenBank/DDBJ databases">
        <authorList>
            <person name="Whitehead M."/>
        </authorList>
    </citation>
    <scope>NUCLEOTIDE SEQUENCE</scope>
    <source>
        <strain evidence="2">EGII</strain>
    </source>
</reference>